<feature type="domain" description="VOC" evidence="2">
    <location>
        <begin position="205"/>
        <end position="319"/>
    </location>
</feature>
<sequence length="319" mass="33634">MRRRVHARHRITAGSESSTAGQSTYRSGNSTTLIWADGDRRGPGRRRLLAGTSPRILDILGGPMTASTVTTTTSPGRPCWLELYTPDADAAAAFYGELLGWQVTDADPEAGISTMVMLRDHLIASFEPQEGQQDDGGWLVTLLVDDVAAAVTQAEAAGGGVVVPCTEVGEDGTTAFAVVTDPGGAQVGMISDTDPAPATPQEAGMPLWYEVLTDGLDAGVGFYETVFGWRTRQVEPGQGLPYRVNDPGTGPLCGIGERSAFIEGAPAWRVYFGVEDLDSAAARVPALGGRVRGEPQDSPYGRILPVADPHGASFMLVEM</sequence>
<evidence type="ECO:0000313" key="3">
    <source>
        <dbReference type="EMBL" id="NYS69494.1"/>
    </source>
</evidence>
<reference evidence="3 4" key="1">
    <citation type="submission" date="2020-07" db="EMBL/GenBank/DDBJ databases">
        <title>MOT database genomes.</title>
        <authorList>
            <person name="Joseph S."/>
            <person name="Aduse-Opoku J."/>
            <person name="Hashim A."/>
            <person name="Wade W."/>
            <person name="Curtis M."/>
        </authorList>
    </citation>
    <scope>NUCLEOTIDE SEQUENCE [LARGE SCALE GENOMIC DNA]</scope>
    <source>
        <strain evidence="3 4">WMus004</strain>
    </source>
</reference>
<feature type="region of interest" description="Disordered" evidence="1">
    <location>
        <begin position="1"/>
        <end position="29"/>
    </location>
</feature>
<dbReference type="PROSITE" id="PS51819">
    <property type="entry name" value="VOC"/>
    <property type="match status" value="2"/>
</dbReference>
<comment type="caution">
    <text evidence="3">The sequence shown here is derived from an EMBL/GenBank/DDBJ whole genome shotgun (WGS) entry which is preliminary data.</text>
</comment>
<dbReference type="Gene3D" id="3.10.180.10">
    <property type="entry name" value="2,3-Dihydroxybiphenyl 1,2-Dioxygenase, domain 1"/>
    <property type="match status" value="2"/>
</dbReference>
<proteinExistence type="predicted"/>
<evidence type="ECO:0000256" key="1">
    <source>
        <dbReference type="SAM" id="MobiDB-lite"/>
    </source>
</evidence>
<dbReference type="InterPro" id="IPR029068">
    <property type="entry name" value="Glyas_Bleomycin-R_OHBP_Dase"/>
</dbReference>
<dbReference type="SUPFAM" id="SSF54593">
    <property type="entry name" value="Glyoxalase/Bleomycin resistance protein/Dihydroxybiphenyl dioxygenase"/>
    <property type="match status" value="2"/>
</dbReference>
<dbReference type="Pfam" id="PF00903">
    <property type="entry name" value="Glyoxalase"/>
    <property type="match status" value="1"/>
</dbReference>
<dbReference type="InterPro" id="IPR041581">
    <property type="entry name" value="Glyoxalase_6"/>
</dbReference>
<organism evidence="3 4">
    <name type="scientific">Actinomyces bowdenii</name>
    <dbReference type="NCBI Taxonomy" id="131109"/>
    <lineage>
        <taxon>Bacteria</taxon>
        <taxon>Bacillati</taxon>
        <taxon>Actinomycetota</taxon>
        <taxon>Actinomycetes</taxon>
        <taxon>Actinomycetales</taxon>
        <taxon>Actinomycetaceae</taxon>
        <taxon>Actinomyces</taxon>
    </lineage>
</organism>
<dbReference type="InterPro" id="IPR004360">
    <property type="entry name" value="Glyas_Fos-R_dOase_dom"/>
</dbReference>
<name>A0A853EK05_9ACTO</name>
<dbReference type="InterPro" id="IPR052164">
    <property type="entry name" value="Anthracycline_SecMetBiosynth"/>
</dbReference>
<dbReference type="CDD" id="cd07247">
    <property type="entry name" value="SgaA_N_like"/>
    <property type="match status" value="2"/>
</dbReference>
<dbReference type="InterPro" id="IPR037523">
    <property type="entry name" value="VOC_core"/>
</dbReference>
<dbReference type="PANTHER" id="PTHR33993">
    <property type="entry name" value="GLYOXALASE-RELATED"/>
    <property type="match status" value="1"/>
</dbReference>
<evidence type="ECO:0000259" key="2">
    <source>
        <dbReference type="PROSITE" id="PS51819"/>
    </source>
</evidence>
<protein>
    <submittedName>
        <fullName evidence="3">VOC family protein</fullName>
    </submittedName>
</protein>
<feature type="domain" description="VOC" evidence="2">
    <location>
        <begin position="77"/>
        <end position="192"/>
    </location>
</feature>
<accession>A0A853EK05</accession>
<gene>
    <name evidence="3" type="ORF">HZZ05_08195</name>
</gene>
<dbReference type="EMBL" id="JACBXV010000106">
    <property type="protein sequence ID" value="NYS69494.1"/>
    <property type="molecule type" value="Genomic_DNA"/>
</dbReference>
<dbReference type="Pfam" id="PF18029">
    <property type="entry name" value="Glyoxalase_6"/>
    <property type="match status" value="1"/>
</dbReference>
<feature type="compositionally biased region" description="Basic residues" evidence="1">
    <location>
        <begin position="1"/>
        <end position="11"/>
    </location>
</feature>
<dbReference type="AlphaFoldDB" id="A0A853EK05"/>
<dbReference type="Proteomes" id="UP000572528">
    <property type="component" value="Unassembled WGS sequence"/>
</dbReference>
<feature type="compositionally biased region" description="Polar residues" evidence="1">
    <location>
        <begin position="14"/>
        <end position="29"/>
    </location>
</feature>
<dbReference type="PANTHER" id="PTHR33993:SF14">
    <property type="entry name" value="GB|AAF24581.1"/>
    <property type="match status" value="1"/>
</dbReference>
<evidence type="ECO:0000313" key="4">
    <source>
        <dbReference type="Proteomes" id="UP000572528"/>
    </source>
</evidence>